<dbReference type="PANTHER" id="PTHR40980:SF4">
    <property type="entry name" value="TONB-DEPENDENT RECEPTOR-LIKE BETA-BARREL DOMAIN-CONTAINING PROTEIN"/>
    <property type="match status" value="1"/>
</dbReference>
<comment type="caution">
    <text evidence="5">The sequence shown here is derived from an EMBL/GenBank/DDBJ whole genome shotgun (WGS) entry which is preliminary data.</text>
</comment>
<evidence type="ECO:0000259" key="4">
    <source>
        <dbReference type="Pfam" id="PF14905"/>
    </source>
</evidence>
<feature type="domain" description="Outer membrane protein beta-barrel" evidence="4">
    <location>
        <begin position="391"/>
        <end position="789"/>
    </location>
</feature>
<reference evidence="6" key="1">
    <citation type="journal article" date="2019" name="Int. J. Syst. Evol. Microbiol.">
        <title>The Global Catalogue of Microorganisms (GCM) 10K type strain sequencing project: providing services to taxonomists for standard genome sequencing and annotation.</title>
        <authorList>
            <consortium name="The Broad Institute Genomics Platform"/>
            <consortium name="The Broad Institute Genome Sequencing Center for Infectious Disease"/>
            <person name="Wu L."/>
            <person name="Ma J."/>
        </authorList>
    </citation>
    <scope>NUCLEOTIDE SEQUENCE [LARGE SCALE GENOMIC DNA]</scope>
    <source>
        <strain evidence="6">KCTC 42662</strain>
    </source>
</reference>
<dbReference type="InterPro" id="IPR041700">
    <property type="entry name" value="OMP_b-brl_3"/>
</dbReference>
<dbReference type="EMBL" id="JBHULR010000003">
    <property type="protein sequence ID" value="MFD2547193.1"/>
    <property type="molecule type" value="Genomic_DNA"/>
</dbReference>
<dbReference type="Gene3D" id="2.170.130.10">
    <property type="entry name" value="TonB-dependent receptor, plug domain"/>
    <property type="match status" value="1"/>
</dbReference>
<gene>
    <name evidence="5" type="ORF">ACFSR5_05980</name>
</gene>
<dbReference type="Pfam" id="PF14905">
    <property type="entry name" value="OMP_b-brl_3"/>
    <property type="match status" value="1"/>
</dbReference>
<name>A0ABW5KFI0_9SPHI</name>
<evidence type="ECO:0000256" key="2">
    <source>
        <dbReference type="ARBA" id="ARBA00023136"/>
    </source>
</evidence>
<keyword evidence="2" id="KW-0472">Membrane</keyword>
<accession>A0ABW5KFI0</accession>
<keyword evidence="6" id="KW-1185">Reference proteome</keyword>
<evidence type="ECO:0000313" key="6">
    <source>
        <dbReference type="Proteomes" id="UP001597545"/>
    </source>
</evidence>
<protein>
    <submittedName>
        <fullName evidence="5">TonB-dependent receptor</fullName>
    </submittedName>
</protein>
<organism evidence="5 6">
    <name type="scientific">Sphingobacterium suaedae</name>
    <dbReference type="NCBI Taxonomy" id="1686402"/>
    <lineage>
        <taxon>Bacteria</taxon>
        <taxon>Pseudomonadati</taxon>
        <taxon>Bacteroidota</taxon>
        <taxon>Sphingobacteriia</taxon>
        <taxon>Sphingobacteriales</taxon>
        <taxon>Sphingobacteriaceae</taxon>
        <taxon>Sphingobacterium</taxon>
    </lineage>
</organism>
<comment type="subcellular location">
    <subcellularLocation>
        <location evidence="1">Cell outer membrane</location>
    </subcellularLocation>
</comment>
<dbReference type="RefSeq" id="WP_380901713.1">
    <property type="nucleotide sequence ID" value="NZ_JBHUEG010000007.1"/>
</dbReference>
<evidence type="ECO:0000256" key="3">
    <source>
        <dbReference type="ARBA" id="ARBA00023237"/>
    </source>
</evidence>
<dbReference type="InterPro" id="IPR008969">
    <property type="entry name" value="CarboxyPept-like_regulatory"/>
</dbReference>
<dbReference type="InterPro" id="IPR036942">
    <property type="entry name" value="Beta-barrel_TonB_sf"/>
</dbReference>
<dbReference type="Gene3D" id="2.40.170.20">
    <property type="entry name" value="TonB-dependent receptor, beta-barrel domain"/>
    <property type="match status" value="1"/>
</dbReference>
<dbReference type="Pfam" id="PF13620">
    <property type="entry name" value="CarboxypepD_reg"/>
    <property type="match status" value="1"/>
</dbReference>
<dbReference type="Gene3D" id="2.60.40.1120">
    <property type="entry name" value="Carboxypeptidase-like, regulatory domain"/>
    <property type="match status" value="1"/>
</dbReference>
<proteinExistence type="predicted"/>
<evidence type="ECO:0000313" key="5">
    <source>
        <dbReference type="EMBL" id="MFD2547193.1"/>
    </source>
</evidence>
<sequence length="812" mass="92592">MKIFLLNCFFVLCVYPVIAQHRELSGIVKDSLTRVPIAYASVGLVDSGNHVVDGMMTDSVGGFRFTAMQKGTYRLLVKSIGYKQKWILVDLREYGRTGQNDILLVPANRELESVEVTADGRQQRHAGDRQVYRADQYKNAVGGTALDIVKNLPAASVDANGAISMRGNSGIMVLINGKPSFLDAATLLTQIAANDVMEVEYITNPSAQFDPDGKGGMINLKTRKRSMDGLAWTLNLQGGLPSIDDYSNAKRQQRYGGDVAFQYVKDKLELNASANFLRNDNAGFRVGDVHTVIGDRQTFFPSAGERSFDKYSYGVRVNAGYATHEKHEWNIGLLASRRYQDRIADIYYQNRTIQPSTGRELSAVDYFNPNLQNKQGEFYLADFSYRYKMNKTHALQFGAIYEYAHIYGSTNNRNVERGDTVQWTQNTYENPLQGFRLSLQHTWKLKNMELQSGYQLRHDRQRGDFQYAESTKGQQQVIVPEFTGKLRASNLVHALFSQYNQTIHNLQVAVGLRYEYYQRDVLLVNDGQKFPYAIHQLYPSLSLMKPLGRGWDWKFAAARRVQRNNNFELNPIPEREHSETLEQGDPELLPEFITNVETGIVKKLPSGSVFFNAYYQHSRNPIQRVNSVYADTILHRVFTNADFAERWGMEVGGNLKIGSWLQIQLGANVYDYTVSGQVLSYSGNRRNNQWVYSINSGIQTNWPKAWSMGVQLNYLSDRPTVQGIDSRFVTPHLNLSKSFYNGALTAQLQWQYMELGKWGVNEQRITTFADDFYTTTNYIYEKNVLLLNLNLNLQKIKNVLKLPKSEFGEKEF</sequence>
<dbReference type="PANTHER" id="PTHR40980">
    <property type="entry name" value="PLUG DOMAIN-CONTAINING PROTEIN"/>
    <property type="match status" value="1"/>
</dbReference>
<dbReference type="SUPFAM" id="SSF56935">
    <property type="entry name" value="Porins"/>
    <property type="match status" value="1"/>
</dbReference>
<keyword evidence="5" id="KW-0675">Receptor</keyword>
<evidence type="ECO:0000256" key="1">
    <source>
        <dbReference type="ARBA" id="ARBA00004442"/>
    </source>
</evidence>
<dbReference type="Proteomes" id="UP001597545">
    <property type="component" value="Unassembled WGS sequence"/>
</dbReference>
<dbReference type="InterPro" id="IPR037066">
    <property type="entry name" value="Plug_dom_sf"/>
</dbReference>
<dbReference type="SUPFAM" id="SSF49464">
    <property type="entry name" value="Carboxypeptidase regulatory domain-like"/>
    <property type="match status" value="1"/>
</dbReference>
<keyword evidence="3" id="KW-0998">Cell outer membrane</keyword>